<dbReference type="EMBL" id="UOFW01000203">
    <property type="protein sequence ID" value="VAX07339.1"/>
    <property type="molecule type" value="Genomic_DNA"/>
</dbReference>
<dbReference type="Pfam" id="PF08291">
    <property type="entry name" value="Peptidase_M15_3"/>
    <property type="match status" value="1"/>
</dbReference>
<reference evidence="2" key="1">
    <citation type="submission" date="2018-06" db="EMBL/GenBank/DDBJ databases">
        <authorList>
            <person name="Zhirakovskaya E."/>
        </authorList>
    </citation>
    <scope>NUCLEOTIDE SEQUENCE</scope>
</reference>
<dbReference type="Gene3D" id="3.30.1380.10">
    <property type="match status" value="1"/>
</dbReference>
<evidence type="ECO:0000313" key="2">
    <source>
        <dbReference type="EMBL" id="VAX07339.1"/>
    </source>
</evidence>
<organism evidence="2">
    <name type="scientific">hydrothermal vent metagenome</name>
    <dbReference type="NCBI Taxonomy" id="652676"/>
    <lineage>
        <taxon>unclassified sequences</taxon>
        <taxon>metagenomes</taxon>
        <taxon>ecological metagenomes</taxon>
    </lineage>
</organism>
<name>A0A3B1AN20_9ZZZZ</name>
<accession>A0A3B1AN20</accession>
<dbReference type="InterPro" id="IPR009045">
    <property type="entry name" value="Zn_M74/Hedgehog-like"/>
</dbReference>
<dbReference type="InterPro" id="IPR013230">
    <property type="entry name" value="Peptidase_M15A_C"/>
</dbReference>
<dbReference type="SUPFAM" id="SSF55166">
    <property type="entry name" value="Hedgehog/DD-peptidase"/>
    <property type="match status" value="1"/>
</dbReference>
<dbReference type="AlphaFoldDB" id="A0A3B1AN20"/>
<evidence type="ECO:0000259" key="1">
    <source>
        <dbReference type="Pfam" id="PF08291"/>
    </source>
</evidence>
<gene>
    <name evidence="2" type="ORF">MNBD_ALPHA03-1860</name>
</gene>
<sequence>MKKTNNRISEHFNLWELTRSAIALRHGIPNIPAAREIERLTQLAKYILEPVRQNFAIPFSPSSGFRGPEVNRLAGSNPTSQHILGQAADFEIPTIANRTLADWIKDNLNFDQLILEFHQQDDPKSGWVHCSYRTHNNRKNCLIFDGRNYKEF</sequence>
<proteinExistence type="predicted"/>
<feature type="domain" description="Peptidase M15A C-terminal" evidence="1">
    <location>
        <begin position="11"/>
        <end position="118"/>
    </location>
</feature>
<protein>
    <recommendedName>
        <fullName evidence="1">Peptidase M15A C-terminal domain-containing protein</fullName>
    </recommendedName>
</protein>